<dbReference type="EMBL" id="KN831783">
    <property type="protein sequence ID" value="KIM40397.1"/>
    <property type="molecule type" value="Genomic_DNA"/>
</dbReference>
<dbReference type="SMART" id="SM00198">
    <property type="entry name" value="SCP"/>
    <property type="match status" value="1"/>
</dbReference>
<dbReference type="InterPro" id="IPR035940">
    <property type="entry name" value="CAP_sf"/>
</dbReference>
<dbReference type="STRING" id="686832.A0A0C2YH17"/>
<evidence type="ECO:0000313" key="3">
    <source>
        <dbReference type="Proteomes" id="UP000053424"/>
    </source>
</evidence>
<reference evidence="2 3" key="1">
    <citation type="submission" date="2014-04" db="EMBL/GenBank/DDBJ databases">
        <authorList>
            <consortium name="DOE Joint Genome Institute"/>
            <person name="Kuo A."/>
            <person name="Gay G."/>
            <person name="Dore J."/>
            <person name="Kohler A."/>
            <person name="Nagy L.G."/>
            <person name="Floudas D."/>
            <person name="Copeland A."/>
            <person name="Barry K.W."/>
            <person name="Cichocki N."/>
            <person name="Veneault-Fourrey C."/>
            <person name="LaButti K."/>
            <person name="Lindquist E.A."/>
            <person name="Lipzen A."/>
            <person name="Lundell T."/>
            <person name="Morin E."/>
            <person name="Murat C."/>
            <person name="Sun H."/>
            <person name="Tunlid A."/>
            <person name="Henrissat B."/>
            <person name="Grigoriev I.V."/>
            <person name="Hibbett D.S."/>
            <person name="Martin F."/>
            <person name="Nordberg H.P."/>
            <person name="Cantor M.N."/>
            <person name="Hua S.X."/>
        </authorList>
    </citation>
    <scope>NUCLEOTIDE SEQUENCE [LARGE SCALE GENOMIC DNA]</scope>
    <source>
        <strain evidence="3">h7</strain>
    </source>
</reference>
<dbReference type="PANTHER" id="PTHR10334">
    <property type="entry name" value="CYSTEINE-RICH SECRETORY PROTEIN-RELATED"/>
    <property type="match status" value="1"/>
</dbReference>
<evidence type="ECO:0000259" key="1">
    <source>
        <dbReference type="SMART" id="SM00198"/>
    </source>
</evidence>
<protein>
    <recommendedName>
        <fullName evidence="1">SCP domain-containing protein</fullName>
    </recommendedName>
</protein>
<feature type="non-terminal residue" evidence="2">
    <location>
        <position position="1"/>
    </location>
</feature>
<dbReference type="PROSITE" id="PS01009">
    <property type="entry name" value="CRISP_1"/>
    <property type="match status" value="1"/>
</dbReference>
<dbReference type="SUPFAM" id="SSF55797">
    <property type="entry name" value="PR-1-like"/>
    <property type="match status" value="1"/>
</dbReference>
<dbReference type="InterPro" id="IPR014044">
    <property type="entry name" value="CAP_dom"/>
</dbReference>
<organism evidence="2 3">
    <name type="scientific">Hebeloma cylindrosporum</name>
    <dbReference type="NCBI Taxonomy" id="76867"/>
    <lineage>
        <taxon>Eukaryota</taxon>
        <taxon>Fungi</taxon>
        <taxon>Dikarya</taxon>
        <taxon>Basidiomycota</taxon>
        <taxon>Agaricomycotina</taxon>
        <taxon>Agaricomycetes</taxon>
        <taxon>Agaricomycetidae</taxon>
        <taxon>Agaricales</taxon>
        <taxon>Agaricineae</taxon>
        <taxon>Hymenogastraceae</taxon>
        <taxon>Hebeloma</taxon>
    </lineage>
</organism>
<feature type="domain" description="SCP" evidence="1">
    <location>
        <begin position="1"/>
        <end position="141"/>
    </location>
</feature>
<gene>
    <name evidence="2" type="ORF">M413DRAFT_73815</name>
</gene>
<dbReference type="InterPro" id="IPR001283">
    <property type="entry name" value="CRISP-related"/>
</dbReference>
<dbReference type="AlphaFoldDB" id="A0A0C2YH17"/>
<dbReference type="OrthoDB" id="337038at2759"/>
<accession>A0A0C2YH17</accession>
<dbReference type="PROSITE" id="PS01010">
    <property type="entry name" value="CRISP_2"/>
    <property type="match status" value="1"/>
</dbReference>
<sequence>AWSDQVVTSHNKYRTQYGASPVTWNSALYSSTLSYGQSCKFSHRHEQLSFCRYGENLYAGTGDVGINDALQAWMGEACKWSFLRDNNPGFSSSTGHFTQVVWKSTTEVSCAIADCPAGTIFPGDASKFIICRYTPPGNVQGQFPSVTSITYPLVNSTY</sequence>
<keyword evidence="3" id="KW-1185">Reference proteome</keyword>
<dbReference type="Gene3D" id="3.40.33.10">
    <property type="entry name" value="CAP"/>
    <property type="match status" value="1"/>
</dbReference>
<dbReference type="InterPro" id="IPR018244">
    <property type="entry name" value="Allrgn_V5/Tpx1_CS"/>
</dbReference>
<dbReference type="PRINTS" id="PR00837">
    <property type="entry name" value="V5TPXLIKE"/>
</dbReference>
<dbReference type="Pfam" id="PF00188">
    <property type="entry name" value="CAP"/>
    <property type="match status" value="1"/>
</dbReference>
<dbReference type="Proteomes" id="UP000053424">
    <property type="component" value="Unassembled WGS sequence"/>
</dbReference>
<evidence type="ECO:0000313" key="2">
    <source>
        <dbReference type="EMBL" id="KIM40397.1"/>
    </source>
</evidence>
<dbReference type="HOGENOM" id="CLU_035730_6_3_1"/>
<reference evidence="3" key="2">
    <citation type="submission" date="2015-01" db="EMBL/GenBank/DDBJ databases">
        <title>Evolutionary Origins and Diversification of the Mycorrhizal Mutualists.</title>
        <authorList>
            <consortium name="DOE Joint Genome Institute"/>
            <consortium name="Mycorrhizal Genomics Consortium"/>
            <person name="Kohler A."/>
            <person name="Kuo A."/>
            <person name="Nagy L.G."/>
            <person name="Floudas D."/>
            <person name="Copeland A."/>
            <person name="Barry K.W."/>
            <person name="Cichocki N."/>
            <person name="Veneault-Fourrey C."/>
            <person name="LaButti K."/>
            <person name="Lindquist E.A."/>
            <person name="Lipzen A."/>
            <person name="Lundell T."/>
            <person name="Morin E."/>
            <person name="Murat C."/>
            <person name="Riley R."/>
            <person name="Ohm R."/>
            <person name="Sun H."/>
            <person name="Tunlid A."/>
            <person name="Henrissat B."/>
            <person name="Grigoriev I.V."/>
            <person name="Hibbett D.S."/>
            <person name="Martin F."/>
        </authorList>
    </citation>
    <scope>NUCLEOTIDE SEQUENCE [LARGE SCALE GENOMIC DNA]</scope>
    <source>
        <strain evidence="3">h7</strain>
    </source>
</reference>
<name>A0A0C2YH17_HEBCY</name>
<dbReference type="GO" id="GO:0005576">
    <property type="term" value="C:extracellular region"/>
    <property type="evidence" value="ECO:0007669"/>
    <property type="project" value="InterPro"/>
</dbReference>
<proteinExistence type="predicted"/>